<dbReference type="PANTHER" id="PTHR33154:SF12">
    <property type="entry name" value="TRANSCRIPTIONAL REGULATORY PROTEIN"/>
    <property type="match status" value="1"/>
</dbReference>
<dbReference type="InterPro" id="IPR036388">
    <property type="entry name" value="WH-like_DNA-bd_sf"/>
</dbReference>
<reference evidence="5 6" key="1">
    <citation type="submission" date="2010-10" db="EMBL/GenBank/DDBJ databases">
        <title>Complete sequence of Frankia sp. EuI1c.</title>
        <authorList>
            <consortium name="US DOE Joint Genome Institute"/>
            <person name="Lucas S."/>
            <person name="Copeland A."/>
            <person name="Lapidus A."/>
            <person name="Cheng J.-F."/>
            <person name="Bruce D."/>
            <person name="Goodwin L."/>
            <person name="Pitluck S."/>
            <person name="Chertkov O."/>
            <person name="Detter J.C."/>
            <person name="Han C."/>
            <person name="Tapia R."/>
            <person name="Land M."/>
            <person name="Hauser L."/>
            <person name="Jeffries C."/>
            <person name="Kyrpides N."/>
            <person name="Ivanova N."/>
            <person name="Mikhailova N."/>
            <person name="Beauchemin N."/>
            <person name="Sen A."/>
            <person name="Sur S.A."/>
            <person name="Gtari M."/>
            <person name="Wall L."/>
            <person name="Tisa L."/>
            <person name="Woyke T."/>
        </authorList>
    </citation>
    <scope>NUCLEOTIDE SEQUENCE [LARGE SCALE GENOMIC DNA]</scope>
    <source>
        <strain evidence="6">DSM 45817 / CECT 9037 / EuI1c</strain>
    </source>
</reference>
<dbReference type="PROSITE" id="PS50987">
    <property type="entry name" value="HTH_ARSR_2"/>
    <property type="match status" value="1"/>
</dbReference>
<evidence type="ECO:0000256" key="3">
    <source>
        <dbReference type="ARBA" id="ARBA00023163"/>
    </source>
</evidence>
<dbReference type="AlphaFoldDB" id="E3J5P2"/>
<protein>
    <submittedName>
        <fullName evidence="5">Regulatory protein ArsR</fullName>
    </submittedName>
</protein>
<dbReference type="Proteomes" id="UP000002484">
    <property type="component" value="Chromosome"/>
</dbReference>
<dbReference type="Gene3D" id="1.10.10.10">
    <property type="entry name" value="Winged helix-like DNA-binding domain superfamily/Winged helix DNA-binding domain"/>
    <property type="match status" value="1"/>
</dbReference>
<dbReference type="SMART" id="SM00418">
    <property type="entry name" value="HTH_ARSR"/>
    <property type="match status" value="1"/>
</dbReference>
<keyword evidence="6" id="KW-1185">Reference proteome</keyword>
<accession>E3J5P2</accession>
<dbReference type="KEGG" id="fri:FraEuI1c_5140"/>
<gene>
    <name evidence="5" type="ordered locus">FraEuI1c_5140</name>
</gene>
<evidence type="ECO:0000256" key="2">
    <source>
        <dbReference type="ARBA" id="ARBA00023125"/>
    </source>
</evidence>
<dbReference type="eggNOG" id="COG0640">
    <property type="taxonomic scope" value="Bacteria"/>
</dbReference>
<dbReference type="PRINTS" id="PR00778">
    <property type="entry name" value="HTHARSR"/>
</dbReference>
<dbReference type="InterPro" id="IPR036390">
    <property type="entry name" value="WH_DNA-bd_sf"/>
</dbReference>
<evidence type="ECO:0000313" key="6">
    <source>
        <dbReference type="Proteomes" id="UP000002484"/>
    </source>
</evidence>
<dbReference type="HOGENOM" id="CLU_097806_4_1_11"/>
<dbReference type="STRING" id="298654.FraEuI1c_5140"/>
<keyword evidence="1" id="KW-0805">Transcription regulation</keyword>
<dbReference type="InterPro" id="IPR001845">
    <property type="entry name" value="HTH_ArsR_DNA-bd_dom"/>
</dbReference>
<organism evidence="5 6">
    <name type="scientific">Pseudofrankia inefficax (strain DSM 45817 / CECT 9037 / DDB 130130 / EuI1c)</name>
    <name type="common">Frankia inefficax</name>
    <dbReference type="NCBI Taxonomy" id="298654"/>
    <lineage>
        <taxon>Bacteria</taxon>
        <taxon>Bacillati</taxon>
        <taxon>Actinomycetota</taxon>
        <taxon>Actinomycetes</taxon>
        <taxon>Frankiales</taxon>
        <taxon>Frankiaceae</taxon>
        <taxon>Pseudofrankia</taxon>
    </lineage>
</organism>
<dbReference type="EMBL" id="CP002299">
    <property type="protein sequence ID" value="ADP83129.1"/>
    <property type="molecule type" value="Genomic_DNA"/>
</dbReference>
<dbReference type="CDD" id="cd00090">
    <property type="entry name" value="HTH_ARSR"/>
    <property type="match status" value="1"/>
</dbReference>
<dbReference type="InterPro" id="IPR011991">
    <property type="entry name" value="ArsR-like_HTH"/>
</dbReference>
<dbReference type="SUPFAM" id="SSF46785">
    <property type="entry name" value="Winged helix' DNA-binding domain"/>
    <property type="match status" value="1"/>
</dbReference>
<dbReference type="PANTHER" id="PTHR33154">
    <property type="entry name" value="TRANSCRIPTIONAL REGULATOR, ARSR FAMILY"/>
    <property type="match status" value="1"/>
</dbReference>
<evidence type="ECO:0000256" key="1">
    <source>
        <dbReference type="ARBA" id="ARBA00023015"/>
    </source>
</evidence>
<feature type="domain" description="HTH arsR-type" evidence="4">
    <location>
        <begin position="6"/>
        <end position="100"/>
    </location>
</feature>
<sequence length="112" mass="11522">MTVLPGPAVEDLDLVAVLGALSEPTRLAVVVELAQCSELPCGQVLGGRIGKSTLSHHLRVLREAGVIATRAEGTSKYSRLRCADLDARFPGLLAAVLAGAPAPERLSAATAP</sequence>
<dbReference type="Pfam" id="PF12840">
    <property type="entry name" value="HTH_20"/>
    <property type="match status" value="1"/>
</dbReference>
<keyword evidence="3" id="KW-0804">Transcription</keyword>
<dbReference type="InterPro" id="IPR051081">
    <property type="entry name" value="HTH_MetalResp_TranReg"/>
</dbReference>
<dbReference type="GO" id="GO:0003700">
    <property type="term" value="F:DNA-binding transcription factor activity"/>
    <property type="evidence" value="ECO:0007669"/>
    <property type="project" value="InterPro"/>
</dbReference>
<keyword evidence="2" id="KW-0238">DNA-binding</keyword>
<proteinExistence type="predicted"/>
<dbReference type="RefSeq" id="WP_013426247.1">
    <property type="nucleotide sequence ID" value="NC_014666.1"/>
</dbReference>
<dbReference type="OrthoDB" id="4471357at2"/>
<dbReference type="InParanoid" id="E3J5P2"/>
<evidence type="ECO:0000313" key="5">
    <source>
        <dbReference type="EMBL" id="ADP83129.1"/>
    </source>
</evidence>
<dbReference type="GO" id="GO:0003677">
    <property type="term" value="F:DNA binding"/>
    <property type="evidence" value="ECO:0007669"/>
    <property type="project" value="UniProtKB-KW"/>
</dbReference>
<name>E3J5P2_PSEI1</name>
<evidence type="ECO:0000259" key="4">
    <source>
        <dbReference type="PROSITE" id="PS50987"/>
    </source>
</evidence>